<evidence type="ECO:0000313" key="2">
    <source>
        <dbReference type="EMBL" id="CAL8090971.1"/>
    </source>
</evidence>
<organism evidence="2 3">
    <name type="scientific">Orchesella dallaii</name>
    <dbReference type="NCBI Taxonomy" id="48710"/>
    <lineage>
        <taxon>Eukaryota</taxon>
        <taxon>Metazoa</taxon>
        <taxon>Ecdysozoa</taxon>
        <taxon>Arthropoda</taxon>
        <taxon>Hexapoda</taxon>
        <taxon>Collembola</taxon>
        <taxon>Entomobryomorpha</taxon>
        <taxon>Entomobryoidea</taxon>
        <taxon>Orchesellidae</taxon>
        <taxon>Orchesellinae</taxon>
        <taxon>Orchesella</taxon>
    </lineage>
</organism>
<feature type="compositionally biased region" description="Polar residues" evidence="1">
    <location>
        <begin position="91"/>
        <end position="101"/>
    </location>
</feature>
<name>A0ABP1QCR0_9HEXA</name>
<evidence type="ECO:0000256" key="1">
    <source>
        <dbReference type="SAM" id="MobiDB-lite"/>
    </source>
</evidence>
<comment type="caution">
    <text evidence="2">The sequence shown here is derived from an EMBL/GenBank/DDBJ whole genome shotgun (WGS) entry which is preliminary data.</text>
</comment>
<dbReference type="EMBL" id="CAXLJM020000024">
    <property type="protein sequence ID" value="CAL8090971.1"/>
    <property type="molecule type" value="Genomic_DNA"/>
</dbReference>
<accession>A0ABP1QCR0</accession>
<gene>
    <name evidence="2" type="ORF">ODALV1_LOCUS7791</name>
</gene>
<proteinExistence type="predicted"/>
<keyword evidence="3" id="KW-1185">Reference proteome</keyword>
<protein>
    <submittedName>
        <fullName evidence="2">Uncharacterized protein</fullName>
    </submittedName>
</protein>
<dbReference type="Proteomes" id="UP001642540">
    <property type="component" value="Unassembled WGS sequence"/>
</dbReference>
<sequence>MAQVISNLEFFNNGLKFDETKMEPNQKQTFQDPYGNLPHKHFHKLQFLQTNLLNEKLGDYQKDELDYMLEAFNSGLKFDESKLISEEDESNVNQGQPNAQQKTDDIPKHIVEYNLQAFENALKFDENKINS</sequence>
<evidence type="ECO:0000313" key="3">
    <source>
        <dbReference type="Proteomes" id="UP001642540"/>
    </source>
</evidence>
<reference evidence="2 3" key="1">
    <citation type="submission" date="2024-08" db="EMBL/GenBank/DDBJ databases">
        <authorList>
            <person name="Cucini C."/>
            <person name="Frati F."/>
        </authorList>
    </citation>
    <scope>NUCLEOTIDE SEQUENCE [LARGE SCALE GENOMIC DNA]</scope>
</reference>
<feature type="region of interest" description="Disordered" evidence="1">
    <location>
        <begin position="86"/>
        <end position="107"/>
    </location>
</feature>